<evidence type="ECO:0000256" key="10">
    <source>
        <dbReference type="ARBA" id="ARBA00022840"/>
    </source>
</evidence>
<name>A0ABD1WE78_9LAMI</name>
<evidence type="ECO:0000256" key="4">
    <source>
        <dbReference type="ARBA" id="ARBA00022490"/>
    </source>
</evidence>
<evidence type="ECO:0000259" key="12">
    <source>
        <dbReference type="Pfam" id="PF23559"/>
    </source>
</evidence>
<dbReference type="InterPro" id="IPR002182">
    <property type="entry name" value="NB-ARC"/>
</dbReference>
<dbReference type="InterPro" id="IPR044974">
    <property type="entry name" value="Disease_R_plants"/>
</dbReference>
<dbReference type="FunFam" id="1.10.10.10:FF:000322">
    <property type="entry name" value="Probable disease resistance protein At1g63360"/>
    <property type="match status" value="1"/>
</dbReference>
<dbReference type="InterPro" id="IPR036388">
    <property type="entry name" value="WH-like_DNA-bd_sf"/>
</dbReference>
<dbReference type="GO" id="GO:0051607">
    <property type="term" value="P:defense response to virus"/>
    <property type="evidence" value="ECO:0007669"/>
    <property type="project" value="UniProtKB-ARBA"/>
</dbReference>
<dbReference type="Gene3D" id="3.80.10.10">
    <property type="entry name" value="Ribonuclease Inhibitor"/>
    <property type="match status" value="1"/>
</dbReference>
<keyword evidence="5" id="KW-0433">Leucine-rich repeat</keyword>
<dbReference type="GO" id="GO:0009626">
    <property type="term" value="P:plant-type hypersensitive response"/>
    <property type="evidence" value="ECO:0007669"/>
    <property type="project" value="UniProtKB-KW"/>
</dbReference>
<dbReference type="EMBL" id="JBFOLJ010000003">
    <property type="protein sequence ID" value="KAL2547866.1"/>
    <property type="molecule type" value="Genomic_DNA"/>
</dbReference>
<proteinExistence type="inferred from homology"/>
<keyword evidence="9" id="KW-0611">Plant defense</keyword>
<keyword evidence="10" id="KW-0067">ATP-binding</keyword>
<dbReference type="PANTHER" id="PTHR23155:SF1152">
    <property type="entry name" value="AAA+ ATPASE DOMAIN-CONTAINING PROTEIN"/>
    <property type="match status" value="1"/>
</dbReference>
<dbReference type="AlphaFoldDB" id="A0ABD1WE78"/>
<evidence type="ECO:0000259" key="13">
    <source>
        <dbReference type="Pfam" id="PF23598"/>
    </source>
</evidence>
<comment type="caution">
    <text evidence="14">The sequence shown here is derived from an EMBL/GenBank/DDBJ whole genome shotgun (WGS) entry which is preliminary data.</text>
</comment>
<keyword evidence="6" id="KW-0381">Hypersensitive response</keyword>
<dbReference type="Gene3D" id="1.10.8.430">
    <property type="entry name" value="Helical domain of apoptotic protease-activating factors"/>
    <property type="match status" value="1"/>
</dbReference>
<feature type="domain" description="Disease resistance R13L4/SHOC-2-like LRR" evidence="13">
    <location>
        <begin position="524"/>
        <end position="737"/>
    </location>
</feature>
<dbReference type="SUPFAM" id="SSF52058">
    <property type="entry name" value="L domain-like"/>
    <property type="match status" value="1"/>
</dbReference>
<evidence type="ECO:0000256" key="3">
    <source>
        <dbReference type="ARBA" id="ARBA00008894"/>
    </source>
</evidence>
<dbReference type="Gene3D" id="1.10.10.10">
    <property type="entry name" value="Winged helix-like DNA-binding domain superfamily/Winged helix DNA-binding domain"/>
    <property type="match status" value="1"/>
</dbReference>
<dbReference type="Pfam" id="PF00931">
    <property type="entry name" value="NB-ARC"/>
    <property type="match status" value="1"/>
</dbReference>
<dbReference type="InterPro" id="IPR058922">
    <property type="entry name" value="WHD_DRP"/>
</dbReference>
<protein>
    <submittedName>
        <fullName evidence="14">Late blight resistance protein-like protein R1A-6</fullName>
    </submittedName>
</protein>
<evidence type="ECO:0000256" key="2">
    <source>
        <dbReference type="ARBA" id="ARBA00004496"/>
    </source>
</evidence>
<evidence type="ECO:0000256" key="8">
    <source>
        <dbReference type="ARBA" id="ARBA00022741"/>
    </source>
</evidence>
<dbReference type="Proteomes" id="UP001604277">
    <property type="component" value="Unassembled WGS sequence"/>
</dbReference>
<dbReference type="InterPro" id="IPR042197">
    <property type="entry name" value="Apaf_helical"/>
</dbReference>
<comment type="function">
    <text evidence="1">Confers resistance to late blight (Phytophthora infestans) races carrying the avirulence gene Avr1. Resistance proteins guard the plant against pathogens that contain an appropriate avirulence protein via an indirect interaction with this avirulence protein. That triggers a defense system including the hypersensitive response, which restricts the pathogen growth.</text>
</comment>
<keyword evidence="4" id="KW-0963">Cytoplasm</keyword>
<sequence length="890" mass="102557">MAYAALLSLTQILEQTLHHDYQYLILDEKQQITSLLQKVYSLQEFLEKSSRPICEAIKGLESKIINAAYEAEEIIESHLADRVISESESNGNGIYETFCQTLEDVEKEFDSIDKAVEIGIKDLHPLASLPASGSSKPPVSSGMSTMVGLDDDLMEIKDRLTRESLNLETLSIVGMGGIGKTTLATKLYHDEFIVYHFYVRAWVTVSQDYNLREILLGLLDSIKKLTEEMRRRYSNEKLAEVLYKNLKGMKYLIVLDDVWDTKVWDDVKRTFPNDKNGSRIMLTTRIENVADCANSCPPLHRMHFLNDDESWNLFCDKVFGKDHCPRELEEIGKKIVQNCRGLPLTVVVIGGLLSKASRTQDYWTNVVENLSSVITSNDEQCSKILSLSYDHLPYHLKDCFLYMGIFPEDYNIRVSKLVKLWVAEGLLKPVRSKCLEDVAKEHLVDLVDRSLVLVYEHSSNGKIKTFKIHDLLRDLCLREAERKNFFHVIDRSFHGILQDNSVHRLSFRRKKNDFRYVKPISLAVRSFISFERFLPFDFEIFWLLRIFHADNVEVPNRIIELVNLRYLIGKCDSNRLLYSIHKLRHLETLILHSSVGSSFDLPPEIWKMTTLRHVQLEIVNLPNPTCSAIVLQNLRTLSNVRNFKCTEDVLERIPNLRKLGICYENAPTDWGYYCLNNLVRLQKLESLKCLLHVSSPSFLQKLIFPPSLKKVTMTSGFLPWKDMTTIGSLPNLEVLKLKSGAFVGPEWEPNEGEFVQLKYLLMQNIYLKDWRADNIHFPRIQRLIIKSCHCLTEIPSGIGEIPTLEFIELHNCSSSLETSAKQIQEEQLSFGNEGLQIRILRRIEPLRVLPSLDEDPDGVEHLILASLDAREPNRDSRLKSFRARLIKIIN</sequence>
<feature type="domain" description="NB-ARC" evidence="11">
    <location>
        <begin position="151"/>
        <end position="322"/>
    </location>
</feature>
<dbReference type="Gene3D" id="1.20.5.4130">
    <property type="match status" value="1"/>
</dbReference>
<feature type="domain" description="Disease resistance protein winged helix" evidence="12">
    <location>
        <begin position="405"/>
        <end position="476"/>
    </location>
</feature>
<dbReference type="InterPro" id="IPR055414">
    <property type="entry name" value="LRR_R13L4/SHOC2-like"/>
</dbReference>
<accession>A0ABD1WE78</accession>
<dbReference type="Gene3D" id="3.40.50.300">
    <property type="entry name" value="P-loop containing nucleotide triphosphate hydrolases"/>
    <property type="match status" value="1"/>
</dbReference>
<comment type="similarity">
    <text evidence="3">Belongs to the disease resistance NB-LRR family.</text>
</comment>
<dbReference type="GO" id="GO:0005737">
    <property type="term" value="C:cytoplasm"/>
    <property type="evidence" value="ECO:0007669"/>
    <property type="project" value="UniProtKB-SubCell"/>
</dbReference>
<keyword evidence="15" id="KW-1185">Reference proteome</keyword>
<dbReference type="Pfam" id="PF23559">
    <property type="entry name" value="WHD_DRP"/>
    <property type="match status" value="1"/>
</dbReference>
<evidence type="ECO:0000313" key="14">
    <source>
        <dbReference type="EMBL" id="KAL2547866.1"/>
    </source>
</evidence>
<keyword evidence="8" id="KW-0547">Nucleotide-binding</keyword>
<organism evidence="14 15">
    <name type="scientific">Forsythia ovata</name>
    <dbReference type="NCBI Taxonomy" id="205694"/>
    <lineage>
        <taxon>Eukaryota</taxon>
        <taxon>Viridiplantae</taxon>
        <taxon>Streptophyta</taxon>
        <taxon>Embryophyta</taxon>
        <taxon>Tracheophyta</taxon>
        <taxon>Spermatophyta</taxon>
        <taxon>Magnoliopsida</taxon>
        <taxon>eudicotyledons</taxon>
        <taxon>Gunneridae</taxon>
        <taxon>Pentapetalae</taxon>
        <taxon>asterids</taxon>
        <taxon>lamiids</taxon>
        <taxon>Lamiales</taxon>
        <taxon>Oleaceae</taxon>
        <taxon>Forsythieae</taxon>
        <taxon>Forsythia</taxon>
    </lineage>
</organism>
<evidence type="ECO:0000256" key="7">
    <source>
        <dbReference type="ARBA" id="ARBA00022737"/>
    </source>
</evidence>
<gene>
    <name evidence="14" type="ORF">Fot_09396</name>
</gene>
<dbReference type="PRINTS" id="PR00364">
    <property type="entry name" value="DISEASERSIST"/>
</dbReference>
<dbReference type="Pfam" id="PF23598">
    <property type="entry name" value="LRR_14"/>
    <property type="match status" value="1"/>
</dbReference>
<dbReference type="FunFam" id="1.10.8.430:FF:000003">
    <property type="entry name" value="Probable disease resistance protein At5g66910"/>
    <property type="match status" value="1"/>
</dbReference>
<reference evidence="15" key="1">
    <citation type="submission" date="2024-07" db="EMBL/GenBank/DDBJ databases">
        <title>Two chromosome-level genome assemblies of Korean endemic species Abeliophyllum distichum and Forsythia ovata (Oleaceae).</title>
        <authorList>
            <person name="Jang H."/>
        </authorList>
    </citation>
    <scope>NUCLEOTIDE SEQUENCE [LARGE SCALE GENOMIC DNA]</scope>
</reference>
<dbReference type="GO" id="GO:0005524">
    <property type="term" value="F:ATP binding"/>
    <property type="evidence" value="ECO:0007669"/>
    <property type="project" value="UniProtKB-KW"/>
</dbReference>
<evidence type="ECO:0000256" key="5">
    <source>
        <dbReference type="ARBA" id="ARBA00022614"/>
    </source>
</evidence>
<dbReference type="PANTHER" id="PTHR23155">
    <property type="entry name" value="DISEASE RESISTANCE PROTEIN RP"/>
    <property type="match status" value="1"/>
</dbReference>
<evidence type="ECO:0000259" key="11">
    <source>
        <dbReference type="Pfam" id="PF00931"/>
    </source>
</evidence>
<dbReference type="FunFam" id="3.40.50.300:FF:001091">
    <property type="entry name" value="Probable disease resistance protein At1g61300"/>
    <property type="match status" value="1"/>
</dbReference>
<keyword evidence="7" id="KW-0677">Repeat</keyword>
<evidence type="ECO:0000313" key="15">
    <source>
        <dbReference type="Proteomes" id="UP001604277"/>
    </source>
</evidence>
<evidence type="ECO:0000256" key="1">
    <source>
        <dbReference type="ARBA" id="ARBA00002074"/>
    </source>
</evidence>
<dbReference type="InterPro" id="IPR032675">
    <property type="entry name" value="LRR_dom_sf"/>
</dbReference>
<evidence type="ECO:0000256" key="9">
    <source>
        <dbReference type="ARBA" id="ARBA00022821"/>
    </source>
</evidence>
<dbReference type="InterPro" id="IPR027417">
    <property type="entry name" value="P-loop_NTPase"/>
</dbReference>
<comment type="subcellular location">
    <subcellularLocation>
        <location evidence="2">Cytoplasm</location>
    </subcellularLocation>
</comment>
<evidence type="ECO:0000256" key="6">
    <source>
        <dbReference type="ARBA" id="ARBA00022667"/>
    </source>
</evidence>
<dbReference type="SUPFAM" id="SSF52540">
    <property type="entry name" value="P-loop containing nucleoside triphosphate hydrolases"/>
    <property type="match status" value="1"/>
</dbReference>